<keyword evidence="2" id="KW-0812">Transmembrane</keyword>
<gene>
    <name evidence="4" type="ORF">DJ90_4415</name>
</gene>
<evidence type="ECO:0000256" key="1">
    <source>
        <dbReference type="ARBA" id="ARBA00005801"/>
    </source>
</evidence>
<reference evidence="4 5" key="1">
    <citation type="submission" date="2014-04" db="EMBL/GenBank/DDBJ databases">
        <authorList>
            <person name="Bishop-Lilly K.A."/>
            <person name="Broomall S.M."/>
            <person name="Chain P.S."/>
            <person name="Chertkov O."/>
            <person name="Coyne S.R."/>
            <person name="Daligault H.E."/>
            <person name="Davenport K.W."/>
            <person name="Erkkila T."/>
            <person name="Frey K.G."/>
            <person name="Gibbons H.S."/>
            <person name="Gu W."/>
            <person name="Jaissle J."/>
            <person name="Johnson S.L."/>
            <person name="Koroleva G.I."/>
            <person name="Ladner J.T."/>
            <person name="Lo C.-C."/>
            <person name="Minogue T.D."/>
            <person name="Munk C."/>
            <person name="Palacios G.F."/>
            <person name="Redden C.L."/>
            <person name="Rosenzweig C.N."/>
            <person name="Scholz M.B."/>
            <person name="Teshima H."/>
            <person name="Xu Y."/>
        </authorList>
    </citation>
    <scope>NUCLEOTIDE SEQUENCE [LARGE SCALE GENOMIC DNA]</scope>
    <source>
        <strain evidence="4 5">8244</strain>
    </source>
</reference>
<dbReference type="STRING" id="44252.DJ90_4415"/>
<keyword evidence="2" id="KW-0472">Membrane</keyword>
<dbReference type="GO" id="GO:0004190">
    <property type="term" value="F:aspartic-type endopeptidase activity"/>
    <property type="evidence" value="ECO:0007669"/>
    <property type="project" value="InterPro"/>
</dbReference>
<evidence type="ECO:0000313" key="5">
    <source>
        <dbReference type="Proteomes" id="UP000029278"/>
    </source>
</evidence>
<dbReference type="Proteomes" id="UP000029278">
    <property type="component" value="Unassembled WGS sequence"/>
</dbReference>
<dbReference type="InterPro" id="IPR000045">
    <property type="entry name" value="Prepilin_IV_endopep_pep"/>
</dbReference>
<dbReference type="PANTHER" id="PTHR30487:SF0">
    <property type="entry name" value="PREPILIN LEADER PEPTIDASE_N-METHYLTRANSFERASE-RELATED"/>
    <property type="match status" value="1"/>
</dbReference>
<accession>A0A090YPZ1</accession>
<dbReference type="GO" id="GO:0006465">
    <property type="term" value="P:signal peptide processing"/>
    <property type="evidence" value="ECO:0007669"/>
    <property type="project" value="TreeGrafter"/>
</dbReference>
<dbReference type="InterPro" id="IPR050882">
    <property type="entry name" value="Prepilin_peptidase/N-MTase"/>
</dbReference>
<evidence type="ECO:0000256" key="2">
    <source>
        <dbReference type="SAM" id="Phobius"/>
    </source>
</evidence>
<dbReference type="PANTHER" id="PTHR30487">
    <property type="entry name" value="TYPE 4 PREPILIN-LIKE PROTEINS LEADER PEPTIDE-PROCESSING ENZYME"/>
    <property type="match status" value="1"/>
</dbReference>
<dbReference type="RefSeq" id="WP_036625143.1">
    <property type="nucleotide sequence ID" value="NZ_JAKOBR010000001.1"/>
</dbReference>
<dbReference type="Pfam" id="PF01478">
    <property type="entry name" value="Peptidase_A24"/>
    <property type="match status" value="1"/>
</dbReference>
<dbReference type="Gene3D" id="1.20.120.1220">
    <property type="match status" value="1"/>
</dbReference>
<evidence type="ECO:0000313" key="4">
    <source>
        <dbReference type="EMBL" id="KFN00899.1"/>
    </source>
</evidence>
<proteinExistence type="inferred from homology"/>
<dbReference type="PATRIC" id="fig|44252.3.peg.4661"/>
<dbReference type="EMBL" id="JMQA01000039">
    <property type="protein sequence ID" value="KFN00899.1"/>
    <property type="molecule type" value="Genomic_DNA"/>
</dbReference>
<protein>
    <submittedName>
        <fullName evidence="4">Type IV leader peptidase family protein</fullName>
    </submittedName>
</protein>
<dbReference type="GO" id="GO:0005886">
    <property type="term" value="C:plasma membrane"/>
    <property type="evidence" value="ECO:0007669"/>
    <property type="project" value="TreeGrafter"/>
</dbReference>
<comment type="similarity">
    <text evidence="1">Belongs to the peptidase A24 family.</text>
</comment>
<sequence length="168" mass="18335">MPWEYWGCFLMLTAAFVTDIRTMKIPNWITLTGLASGFLFHALTGAWNGIGDAFKGAAVGFGLMFILYLLKAVGGGDVKLFAGIGAWTGISFTLSVMMYSILAAGCIGLFILLCRRETLFRLRRVVRGVWGAVIFRSTTPIQSAAKGQLQFPFMLAVLPGAILSFCYQ</sequence>
<dbReference type="GeneID" id="77008921"/>
<dbReference type="AlphaFoldDB" id="A0A090YPZ1"/>
<evidence type="ECO:0000259" key="3">
    <source>
        <dbReference type="Pfam" id="PF01478"/>
    </source>
</evidence>
<feature type="domain" description="Prepilin type IV endopeptidase peptidase" evidence="3">
    <location>
        <begin position="8"/>
        <end position="109"/>
    </location>
</feature>
<name>A0A090YPZ1_PAEMA</name>
<keyword evidence="2" id="KW-1133">Transmembrane helix</keyword>
<feature type="transmembrane region" description="Helical" evidence="2">
    <location>
        <begin position="28"/>
        <end position="46"/>
    </location>
</feature>
<organism evidence="4 5">
    <name type="scientific">Paenibacillus macerans</name>
    <name type="common">Bacillus macerans</name>
    <dbReference type="NCBI Taxonomy" id="44252"/>
    <lineage>
        <taxon>Bacteria</taxon>
        <taxon>Bacillati</taxon>
        <taxon>Bacillota</taxon>
        <taxon>Bacilli</taxon>
        <taxon>Bacillales</taxon>
        <taxon>Paenibacillaceae</taxon>
        <taxon>Paenibacillus</taxon>
    </lineage>
</organism>
<dbReference type="OrthoDB" id="5508079at2"/>
<feature type="transmembrane region" description="Helical" evidence="2">
    <location>
        <begin position="90"/>
        <end position="113"/>
    </location>
</feature>
<dbReference type="HOGENOM" id="CLU_057101_4_0_9"/>
<keyword evidence="5" id="KW-1185">Reference proteome</keyword>
<comment type="caution">
    <text evidence="4">The sequence shown here is derived from an EMBL/GenBank/DDBJ whole genome shotgun (WGS) entry which is preliminary data.</text>
</comment>
<feature type="transmembrane region" description="Helical" evidence="2">
    <location>
        <begin position="53"/>
        <end position="70"/>
    </location>
</feature>